<evidence type="ECO:0000313" key="1">
    <source>
        <dbReference type="Proteomes" id="UP001165780"/>
    </source>
</evidence>
<dbReference type="AlphaFoldDB" id="A0A9V1FZJ5"/>
<reference evidence="2" key="1">
    <citation type="submission" date="2025-08" db="UniProtKB">
        <authorList>
            <consortium name="RefSeq"/>
        </authorList>
    </citation>
    <scope>IDENTIFICATION</scope>
    <source>
        <tissue evidence="2">Whole blood</tissue>
    </source>
</reference>
<dbReference type="Proteomes" id="UP001165780">
    <property type="component" value="Unplaced"/>
</dbReference>
<dbReference type="GeneID" id="109271401"/>
<protein>
    <submittedName>
        <fullName evidence="2">Beta-defensin 110-like</fullName>
    </submittedName>
</protein>
<accession>A0A9V1FZJ5</accession>
<proteinExistence type="predicted"/>
<evidence type="ECO:0000313" key="2">
    <source>
        <dbReference type="RefSeq" id="XP_019312235.2"/>
    </source>
</evidence>
<name>A0A9V1FZJ5_PANPR</name>
<dbReference type="KEGG" id="ppad:109271401"/>
<gene>
    <name evidence="2" type="primary">LOC109271401</name>
</gene>
<dbReference type="RefSeq" id="XP_019312235.2">
    <property type="nucleotide sequence ID" value="XM_019456690.2"/>
</dbReference>
<keyword evidence="1" id="KW-1185">Reference proteome</keyword>
<organism evidence="1 2">
    <name type="scientific">Panthera pardus</name>
    <name type="common">Leopard</name>
    <name type="synonym">Felis pardus</name>
    <dbReference type="NCBI Taxonomy" id="9691"/>
    <lineage>
        <taxon>Eukaryota</taxon>
        <taxon>Metazoa</taxon>
        <taxon>Chordata</taxon>
        <taxon>Craniata</taxon>
        <taxon>Vertebrata</taxon>
        <taxon>Euteleostomi</taxon>
        <taxon>Mammalia</taxon>
        <taxon>Eutheria</taxon>
        <taxon>Laurasiatheria</taxon>
        <taxon>Carnivora</taxon>
        <taxon>Feliformia</taxon>
        <taxon>Felidae</taxon>
        <taxon>Pantherinae</taxon>
        <taxon>Panthera</taxon>
    </lineage>
</organism>
<sequence length="63" mass="7551">MGPSANSCLLKGVWYESREKPEVTEPMYRFERCKKLKGICKTFCNDHEYDYGYCIKWRNQCCI</sequence>